<evidence type="ECO:0000313" key="2">
    <source>
        <dbReference type="Proteomes" id="UP000004596"/>
    </source>
</evidence>
<sequence length="45" mass="5227">MHCSNKSNQIVLRGQTKARITHPPIKELWELSRRITTFISFLCDG</sequence>
<evidence type="ECO:0000313" key="1">
    <source>
        <dbReference type="EMBL" id="EDV05319.1"/>
    </source>
</evidence>
<dbReference type="AlphaFoldDB" id="B3CG41"/>
<proteinExistence type="predicted"/>
<dbReference type="STRING" id="471870.BACINT_04464"/>
<organism evidence="1 2">
    <name type="scientific">Bacteroides intestinalis DSM 17393</name>
    <dbReference type="NCBI Taxonomy" id="471870"/>
    <lineage>
        <taxon>Bacteria</taxon>
        <taxon>Pseudomonadati</taxon>
        <taxon>Bacteroidota</taxon>
        <taxon>Bacteroidia</taxon>
        <taxon>Bacteroidales</taxon>
        <taxon>Bacteroidaceae</taxon>
        <taxon>Bacteroides</taxon>
    </lineage>
</organism>
<protein>
    <submittedName>
        <fullName evidence="1">Uncharacterized protein</fullName>
    </submittedName>
</protein>
<dbReference type="EMBL" id="ABJL02000008">
    <property type="protein sequence ID" value="EDV05319.1"/>
    <property type="molecule type" value="Genomic_DNA"/>
</dbReference>
<reference evidence="1 2" key="1">
    <citation type="submission" date="2008-04" db="EMBL/GenBank/DDBJ databases">
        <title>Draft genome sequence of Bacteroides intestinalis (DSM 17393).</title>
        <authorList>
            <person name="Sudarsanam P."/>
            <person name="Ley R."/>
            <person name="Guruge J."/>
            <person name="Turnbaugh P.J."/>
            <person name="Mahowald M."/>
            <person name="Liep D."/>
            <person name="Gordon J."/>
        </authorList>
    </citation>
    <scope>NUCLEOTIDE SEQUENCE [LARGE SCALE GENOMIC DNA]</scope>
    <source>
        <strain evidence="1 2">DSM 17393</strain>
    </source>
</reference>
<dbReference type="Proteomes" id="UP000004596">
    <property type="component" value="Unassembled WGS sequence"/>
</dbReference>
<accession>B3CG41</accession>
<name>B3CG41_9BACE</name>
<reference evidence="1 2" key="2">
    <citation type="submission" date="2008-04" db="EMBL/GenBank/DDBJ databases">
        <authorList>
            <person name="Fulton L."/>
            <person name="Clifton S."/>
            <person name="Fulton B."/>
            <person name="Xu J."/>
            <person name="Minx P."/>
            <person name="Pepin K.H."/>
            <person name="Johnson M."/>
            <person name="Thiruvilangam P."/>
            <person name="Bhonagiri V."/>
            <person name="Nash W.E."/>
            <person name="Mardis E.R."/>
            <person name="Wilson R.K."/>
        </authorList>
    </citation>
    <scope>NUCLEOTIDE SEQUENCE [LARGE SCALE GENOMIC DNA]</scope>
    <source>
        <strain evidence="1 2">DSM 17393</strain>
    </source>
</reference>
<comment type="caution">
    <text evidence="1">The sequence shown here is derived from an EMBL/GenBank/DDBJ whole genome shotgun (WGS) entry which is preliminary data.</text>
</comment>
<gene>
    <name evidence="1" type="ORF">BACINT_04464</name>
</gene>